<sequence length="554" mass="60551">MSNPVKTIRAPRGTELNTKGWVQEAALRMLMNNLDPEVAENPDELVVYGGIGKAARNWESFEAIVSTLKKLEEDETLLVQSGKPVAVFKSHKDAPRVLLANSNLVPAWANWDHFRELEKKGLMMYGQMTAGSWIYIGTQGILQGTYETFAEAARQHFGGSLRGTLTVTAGLGGMGGAQPLAVTMNDGVVITVEVDESRIKRRIEHRYLDQMATSLDEALEMAKQAKADGQPLSIGLLGNAADILPELVERGEIPDLVTDQTSAHDPLNGYLPSGYSMEQGADLRQSDPDRYLADSRASIKQHVQAMLDLQKAGAVTFDYGNNIRQEAYNEGLENAFDFPGFVPAFIRPQFCEGKGPFRWAALSGNPEDIFKIDEVLLEEFSYNEHLCKWIRMAREKVAFQGLPSRICWLGYGERARFGKIINDMVARGEISAPIVIGRDHLDAGSVASPNRETESMKDGSDAVADWPILNALINSVNGASWVSVHHGGGVGMGYSLHAGMVIVADGTEEAAARLERVLTSDPGMGVARHVDAGYEIAEKTAREKGVHIPMLDEN</sequence>
<keyword evidence="4 10" id="KW-0369">Histidine metabolism</keyword>
<comment type="similarity">
    <text evidence="2 10">Belongs to the urocanase family.</text>
</comment>
<protein>
    <recommendedName>
        <fullName evidence="3 10">Urocanate hydratase</fullName>
        <shortName evidence="10">Urocanase</shortName>
        <ecNumber evidence="3 10">4.2.1.49</ecNumber>
    </recommendedName>
    <alternativeName>
        <fullName evidence="7 10">Imidazolonepropionate hydrolase</fullName>
    </alternativeName>
</protein>
<evidence type="ECO:0000256" key="6">
    <source>
        <dbReference type="ARBA" id="ARBA00023239"/>
    </source>
</evidence>
<feature type="binding site" evidence="10">
    <location>
        <begin position="270"/>
        <end position="271"/>
    </location>
    <ligand>
        <name>NAD(+)</name>
        <dbReference type="ChEBI" id="CHEBI:57540"/>
    </ligand>
</feature>
<keyword evidence="6 10" id="KW-0456">Lyase</keyword>
<dbReference type="InterPro" id="IPR035085">
    <property type="entry name" value="Urocanase_Rossmann-like"/>
</dbReference>
<dbReference type="PROSITE" id="PS01233">
    <property type="entry name" value="UROCANASE"/>
    <property type="match status" value="1"/>
</dbReference>
<dbReference type="InterPro" id="IPR023636">
    <property type="entry name" value="Urocanase_CS"/>
</dbReference>
<comment type="pathway">
    <text evidence="1 10">Amino-acid degradation; L-histidine degradation into L-glutamate; N-formimidoyl-L-glutamate from L-histidine: step 2/3.</text>
</comment>
<dbReference type="GO" id="GO:0016153">
    <property type="term" value="F:urocanate hydratase activity"/>
    <property type="evidence" value="ECO:0007669"/>
    <property type="project" value="UniProtKB-UniRule"/>
</dbReference>
<feature type="active site" evidence="10">
    <location>
        <position position="407"/>
    </location>
</feature>
<evidence type="ECO:0000256" key="8">
    <source>
        <dbReference type="ARBA" id="ARBA00047623"/>
    </source>
</evidence>
<feature type="domain" description="Urocanase N-terminal" evidence="12">
    <location>
        <begin position="8"/>
        <end position="134"/>
    </location>
</feature>
<dbReference type="PIRSF" id="PIRSF001423">
    <property type="entry name" value="Urocanate_hydrat"/>
    <property type="match status" value="1"/>
</dbReference>
<dbReference type="NCBIfam" id="TIGR01228">
    <property type="entry name" value="hutU"/>
    <property type="match status" value="1"/>
</dbReference>
<comment type="subcellular location">
    <subcellularLocation>
        <location evidence="10">Cytoplasm</location>
    </subcellularLocation>
</comment>
<dbReference type="Gene3D" id="3.40.50.10730">
    <property type="entry name" value="Urocanase like domains"/>
    <property type="match status" value="1"/>
</dbReference>
<evidence type="ECO:0000259" key="12">
    <source>
        <dbReference type="Pfam" id="PF17391"/>
    </source>
</evidence>
<proteinExistence type="inferred from homology"/>
<dbReference type="SUPFAM" id="SSF111326">
    <property type="entry name" value="Urocanase"/>
    <property type="match status" value="1"/>
</dbReference>
<feature type="domain" description="Urocanase Rossmann-like" evidence="11">
    <location>
        <begin position="137"/>
        <end position="345"/>
    </location>
</feature>
<dbReference type="RefSeq" id="WP_091773091.1">
    <property type="nucleotide sequence ID" value="NZ_FOES01000008.1"/>
</dbReference>
<dbReference type="Pfam" id="PF17392">
    <property type="entry name" value="Urocanase_C"/>
    <property type="match status" value="1"/>
</dbReference>
<dbReference type="OrthoDB" id="9764874at2"/>
<evidence type="ECO:0000256" key="5">
    <source>
        <dbReference type="ARBA" id="ARBA00023027"/>
    </source>
</evidence>
<feature type="binding site" evidence="10">
    <location>
        <position position="198"/>
    </location>
    <ligand>
        <name>NAD(+)</name>
        <dbReference type="ChEBI" id="CHEBI:57540"/>
    </ligand>
</feature>
<dbReference type="Pfam" id="PF01175">
    <property type="entry name" value="Urocanase"/>
    <property type="match status" value="1"/>
</dbReference>
<evidence type="ECO:0000256" key="3">
    <source>
        <dbReference type="ARBA" id="ARBA00011992"/>
    </source>
</evidence>
<dbReference type="EMBL" id="FOES01000008">
    <property type="protein sequence ID" value="SEQ19036.1"/>
    <property type="molecule type" value="Genomic_DNA"/>
</dbReference>
<dbReference type="HAMAP" id="MF_00577">
    <property type="entry name" value="HutU"/>
    <property type="match status" value="1"/>
</dbReference>
<evidence type="ECO:0000256" key="4">
    <source>
        <dbReference type="ARBA" id="ARBA00022808"/>
    </source>
</evidence>
<dbReference type="UniPathway" id="UPA00379">
    <property type="reaction ID" value="UER00550"/>
</dbReference>
<feature type="binding site" evidence="10">
    <location>
        <position position="127"/>
    </location>
    <ligand>
        <name>NAD(+)</name>
        <dbReference type="ChEBI" id="CHEBI:57540"/>
    </ligand>
</feature>
<feature type="binding site" evidence="10">
    <location>
        <begin position="239"/>
        <end position="240"/>
    </location>
    <ligand>
        <name>NAD(+)</name>
        <dbReference type="ChEBI" id="CHEBI:57540"/>
    </ligand>
</feature>
<keyword evidence="10" id="KW-0963">Cytoplasm</keyword>
<reference evidence="14 15" key="1">
    <citation type="submission" date="2016-10" db="EMBL/GenBank/DDBJ databases">
        <authorList>
            <person name="de Groot N.N."/>
        </authorList>
    </citation>
    <scope>NUCLEOTIDE SEQUENCE [LARGE SCALE GENOMIC DNA]</scope>
    <source>
        <strain evidence="14 15">DSM 21633</strain>
    </source>
</reference>
<feature type="binding site" evidence="10">
    <location>
        <begin position="173"/>
        <end position="175"/>
    </location>
    <ligand>
        <name>NAD(+)</name>
        <dbReference type="ChEBI" id="CHEBI:57540"/>
    </ligand>
</feature>
<feature type="binding site" evidence="10">
    <location>
        <position position="489"/>
    </location>
    <ligand>
        <name>NAD(+)</name>
        <dbReference type="ChEBI" id="CHEBI:57540"/>
    </ligand>
</feature>
<dbReference type="InterPro" id="IPR035400">
    <property type="entry name" value="Urocanase_N"/>
</dbReference>
<dbReference type="Gene3D" id="3.40.1770.10">
    <property type="entry name" value="Urocanase superfamily"/>
    <property type="match status" value="1"/>
</dbReference>
<dbReference type="PANTHER" id="PTHR12216">
    <property type="entry name" value="UROCANATE HYDRATASE"/>
    <property type="match status" value="1"/>
</dbReference>
<dbReference type="NCBIfam" id="NF003820">
    <property type="entry name" value="PRK05414.1"/>
    <property type="match status" value="1"/>
</dbReference>
<accession>A0A1H9E009</accession>
<comment type="catalytic activity">
    <reaction evidence="8 10">
        <text>4-imidazolone-5-propanoate = trans-urocanate + H2O</text>
        <dbReference type="Rhea" id="RHEA:13101"/>
        <dbReference type="ChEBI" id="CHEBI:15377"/>
        <dbReference type="ChEBI" id="CHEBI:17771"/>
        <dbReference type="ChEBI" id="CHEBI:77893"/>
        <dbReference type="EC" id="4.2.1.49"/>
    </reaction>
</comment>
<name>A0A1H9E009_9BACI</name>
<gene>
    <name evidence="10" type="primary">hutU</name>
    <name evidence="14" type="ORF">SAMN05216362_10822</name>
</gene>
<dbReference type="InterPro" id="IPR038364">
    <property type="entry name" value="Urocanase_central_sf"/>
</dbReference>
<evidence type="ECO:0000256" key="9">
    <source>
        <dbReference type="ARBA" id="ARBA00056569"/>
    </source>
</evidence>
<evidence type="ECO:0000256" key="10">
    <source>
        <dbReference type="HAMAP-Rule" id="MF_00577"/>
    </source>
</evidence>
<dbReference type="STRING" id="571933.SAMN05216362_10822"/>
<dbReference type="InterPro" id="IPR036190">
    <property type="entry name" value="Urocanase_sf"/>
</dbReference>
<dbReference type="GO" id="GO:0019556">
    <property type="term" value="P:L-histidine catabolic process to glutamate and formamide"/>
    <property type="evidence" value="ECO:0007669"/>
    <property type="project" value="UniProtKB-UniPathway"/>
</dbReference>
<keyword evidence="5 10" id="KW-0520">NAD</keyword>
<feature type="binding site" evidence="10">
    <location>
        <position position="319"/>
    </location>
    <ligand>
        <name>NAD(+)</name>
        <dbReference type="ChEBI" id="CHEBI:57540"/>
    </ligand>
</feature>
<feature type="binding site" evidence="10">
    <location>
        <position position="193"/>
    </location>
    <ligand>
        <name>NAD(+)</name>
        <dbReference type="ChEBI" id="CHEBI:57540"/>
    </ligand>
</feature>
<dbReference type="FunFam" id="3.40.50.10730:FF:000001">
    <property type="entry name" value="Urocanate hydratase"/>
    <property type="match status" value="1"/>
</dbReference>
<evidence type="ECO:0000259" key="13">
    <source>
        <dbReference type="Pfam" id="PF17392"/>
    </source>
</evidence>
<dbReference type="AlphaFoldDB" id="A0A1H9E009"/>
<evidence type="ECO:0000313" key="14">
    <source>
        <dbReference type="EMBL" id="SEQ19036.1"/>
    </source>
</evidence>
<feature type="binding site" evidence="10">
    <location>
        <begin position="49"/>
        <end position="50"/>
    </location>
    <ligand>
        <name>NAD(+)</name>
        <dbReference type="ChEBI" id="CHEBI:57540"/>
    </ligand>
</feature>
<dbReference type="InterPro" id="IPR023637">
    <property type="entry name" value="Urocanase-like"/>
</dbReference>
<keyword evidence="15" id="KW-1185">Reference proteome</keyword>
<dbReference type="EC" id="4.2.1.49" evidence="3 10"/>
<dbReference type="PANTHER" id="PTHR12216:SF4">
    <property type="entry name" value="UROCANATE HYDRATASE"/>
    <property type="match status" value="1"/>
</dbReference>
<dbReference type="InterPro" id="IPR035401">
    <property type="entry name" value="Urocanase_C"/>
</dbReference>
<feature type="binding site" evidence="10">
    <location>
        <begin position="260"/>
        <end position="264"/>
    </location>
    <ligand>
        <name>NAD(+)</name>
        <dbReference type="ChEBI" id="CHEBI:57540"/>
    </ligand>
</feature>
<evidence type="ECO:0000259" key="11">
    <source>
        <dbReference type="Pfam" id="PF01175"/>
    </source>
</evidence>
<comment type="function">
    <text evidence="9 10">Catalyzes the conversion of urocanate to 4-imidazolone-5-propionate.</text>
</comment>
<evidence type="ECO:0000256" key="1">
    <source>
        <dbReference type="ARBA" id="ARBA00004794"/>
    </source>
</evidence>
<dbReference type="GO" id="GO:0005737">
    <property type="term" value="C:cytoplasm"/>
    <property type="evidence" value="ECO:0007669"/>
    <property type="project" value="UniProtKB-SubCell"/>
</dbReference>
<dbReference type="GO" id="GO:0019557">
    <property type="term" value="P:L-histidine catabolic process to glutamate and formate"/>
    <property type="evidence" value="ECO:0007669"/>
    <property type="project" value="UniProtKB-UniPathway"/>
</dbReference>
<dbReference type="Pfam" id="PF17391">
    <property type="entry name" value="Urocanase_N"/>
    <property type="match status" value="1"/>
</dbReference>
<comment type="cofactor">
    <cofactor evidence="10">
        <name>NAD(+)</name>
        <dbReference type="ChEBI" id="CHEBI:57540"/>
    </cofactor>
    <text evidence="10">Binds 1 NAD(+) per subunit.</text>
</comment>
<dbReference type="InterPro" id="IPR055351">
    <property type="entry name" value="Urocanase"/>
</dbReference>
<evidence type="ECO:0000256" key="2">
    <source>
        <dbReference type="ARBA" id="ARBA00007578"/>
    </source>
</evidence>
<organism evidence="14 15">
    <name type="scientific">Piscibacillus halophilus</name>
    <dbReference type="NCBI Taxonomy" id="571933"/>
    <lineage>
        <taxon>Bacteria</taxon>
        <taxon>Bacillati</taxon>
        <taxon>Bacillota</taxon>
        <taxon>Bacilli</taxon>
        <taxon>Bacillales</taxon>
        <taxon>Bacillaceae</taxon>
        <taxon>Piscibacillus</taxon>
    </lineage>
</organism>
<dbReference type="Proteomes" id="UP000199427">
    <property type="component" value="Unassembled WGS sequence"/>
</dbReference>
<evidence type="ECO:0000256" key="7">
    <source>
        <dbReference type="ARBA" id="ARBA00031640"/>
    </source>
</evidence>
<feature type="domain" description="Urocanase C-terminal" evidence="13">
    <location>
        <begin position="348"/>
        <end position="542"/>
    </location>
</feature>
<evidence type="ECO:0000313" key="15">
    <source>
        <dbReference type="Proteomes" id="UP000199427"/>
    </source>
</evidence>